<evidence type="ECO:0000313" key="1">
    <source>
        <dbReference type="EMBL" id="CAF1837691.1"/>
    </source>
</evidence>
<reference evidence="1" key="1">
    <citation type="submission" date="2021-01" db="EMBL/GenBank/DDBJ databases">
        <authorList>
            <consortium name="Genoscope - CEA"/>
            <person name="William W."/>
        </authorList>
    </citation>
    <scope>NUCLEOTIDE SEQUENCE</scope>
</reference>
<name>A0A816JKH2_BRANA</name>
<accession>A0A816JKH2</accession>
<proteinExistence type="predicted"/>
<gene>
    <name evidence="1" type="ORF">DARMORV10_C04P27100.1</name>
</gene>
<dbReference type="Proteomes" id="UP001295469">
    <property type="component" value="Chromosome C04"/>
</dbReference>
<dbReference type="AlphaFoldDB" id="A0A816JKH2"/>
<organism evidence="1">
    <name type="scientific">Brassica napus</name>
    <name type="common">Rape</name>
    <dbReference type="NCBI Taxonomy" id="3708"/>
    <lineage>
        <taxon>Eukaryota</taxon>
        <taxon>Viridiplantae</taxon>
        <taxon>Streptophyta</taxon>
        <taxon>Embryophyta</taxon>
        <taxon>Tracheophyta</taxon>
        <taxon>Spermatophyta</taxon>
        <taxon>Magnoliopsida</taxon>
        <taxon>eudicotyledons</taxon>
        <taxon>Gunneridae</taxon>
        <taxon>Pentapetalae</taxon>
        <taxon>rosids</taxon>
        <taxon>malvids</taxon>
        <taxon>Brassicales</taxon>
        <taxon>Brassicaceae</taxon>
        <taxon>Brassiceae</taxon>
        <taxon>Brassica</taxon>
    </lineage>
</organism>
<dbReference type="EMBL" id="HG994368">
    <property type="protein sequence ID" value="CAF1837691.1"/>
    <property type="molecule type" value="Genomic_DNA"/>
</dbReference>
<sequence length="34" mass="4086">MLKKVNYSGLRFFSFLLHNSEKDYPPLRSNLQNK</sequence>
<protein>
    <submittedName>
        <fullName evidence="1">(rape) hypothetical protein</fullName>
    </submittedName>
</protein>